<organism evidence="7 8">
    <name type="scientific">Crenobacter cavernae</name>
    <dbReference type="NCBI Taxonomy" id="2290923"/>
    <lineage>
        <taxon>Bacteria</taxon>
        <taxon>Pseudomonadati</taxon>
        <taxon>Pseudomonadota</taxon>
        <taxon>Betaproteobacteria</taxon>
        <taxon>Neisseriales</taxon>
        <taxon>Neisseriaceae</taxon>
        <taxon>Crenobacter</taxon>
    </lineage>
</organism>
<feature type="domain" description="FAD dependent oxidoreductase" evidence="6">
    <location>
        <begin position="3"/>
        <end position="352"/>
    </location>
</feature>
<dbReference type="PRINTS" id="PR01001">
    <property type="entry name" value="FADG3PDH"/>
</dbReference>
<dbReference type="AlphaFoldDB" id="A0A345Y3I3"/>
<dbReference type="OrthoDB" id="9766796at2"/>
<evidence type="ECO:0000259" key="6">
    <source>
        <dbReference type="Pfam" id="PF01266"/>
    </source>
</evidence>
<evidence type="ECO:0000313" key="8">
    <source>
        <dbReference type="Proteomes" id="UP000254537"/>
    </source>
</evidence>
<dbReference type="SUPFAM" id="SSF51905">
    <property type="entry name" value="FAD/NAD(P)-binding domain"/>
    <property type="match status" value="1"/>
</dbReference>
<dbReference type="InterPro" id="IPR006076">
    <property type="entry name" value="FAD-dep_OxRdtase"/>
</dbReference>
<name>A0A345Y3I3_9NEIS</name>
<dbReference type="InterPro" id="IPR000447">
    <property type="entry name" value="G3P_DH_FAD-dep"/>
</dbReference>
<evidence type="ECO:0000256" key="1">
    <source>
        <dbReference type="ARBA" id="ARBA00001974"/>
    </source>
</evidence>
<accession>A0A345Y3I3</accession>
<keyword evidence="4" id="KW-0274">FAD</keyword>
<dbReference type="Gene3D" id="3.50.50.60">
    <property type="entry name" value="FAD/NAD(P)-binding domain"/>
    <property type="match status" value="1"/>
</dbReference>
<dbReference type="PANTHER" id="PTHR11985:SF15">
    <property type="entry name" value="GLYCEROL-3-PHOSPHATE DEHYDROGENASE, MITOCHONDRIAL"/>
    <property type="match status" value="1"/>
</dbReference>
<sequence>MNLAVVGGGVNGVMIAWTLAKRGHAVTLFERDTLMGATSRASSKLLHGGVRYLENGEFGLVKKALADRAWWLAHAPDAALAHPLPIVWPIYKGARRGRWLMKAGFVLYDLLAGSANLGRHRWLDRRSLAESGDGLKPEGLAGGYRYVDGQMDDYRLGLWAADEARQAGVTLRERAAVTRVGADGTVVVDGETLCFDAVVNAAGPWAETLLKDSGLSANVALDTVRGSHLVLDRSLSQGYLFEVPHERRVVFVLPYQGRTLIGTTELRQSPLDPVECSAAEEEYLLALYNHYFVAPAGPADVAARFAGIRPLIRSAADPNRERRDYQFTTHGRLLTVFGGKWTTAPSLAREAAGLAERACAP</sequence>
<dbReference type="GO" id="GO:0004368">
    <property type="term" value="F:glycerol-3-phosphate dehydrogenase (quinone) activity"/>
    <property type="evidence" value="ECO:0007669"/>
    <property type="project" value="InterPro"/>
</dbReference>
<dbReference type="SUPFAM" id="SSF54373">
    <property type="entry name" value="FAD-linked reductases, C-terminal domain"/>
    <property type="match status" value="1"/>
</dbReference>
<dbReference type="InterPro" id="IPR036188">
    <property type="entry name" value="FAD/NAD-bd_sf"/>
</dbReference>
<keyword evidence="3" id="KW-0285">Flavoprotein</keyword>
<dbReference type="PANTHER" id="PTHR11985">
    <property type="entry name" value="GLYCEROL-3-PHOSPHATE DEHYDROGENASE"/>
    <property type="match status" value="1"/>
</dbReference>
<keyword evidence="5" id="KW-0560">Oxidoreductase</keyword>
<evidence type="ECO:0000313" key="7">
    <source>
        <dbReference type="EMBL" id="AXK38485.1"/>
    </source>
</evidence>
<dbReference type="Gene3D" id="3.30.9.10">
    <property type="entry name" value="D-Amino Acid Oxidase, subunit A, domain 2"/>
    <property type="match status" value="1"/>
</dbReference>
<comment type="cofactor">
    <cofactor evidence="1">
        <name>FAD</name>
        <dbReference type="ChEBI" id="CHEBI:57692"/>
    </cofactor>
</comment>
<proteinExistence type="inferred from homology"/>
<dbReference type="GO" id="GO:0046168">
    <property type="term" value="P:glycerol-3-phosphate catabolic process"/>
    <property type="evidence" value="ECO:0007669"/>
    <property type="project" value="TreeGrafter"/>
</dbReference>
<evidence type="ECO:0000256" key="4">
    <source>
        <dbReference type="ARBA" id="ARBA00022827"/>
    </source>
</evidence>
<reference evidence="7 8" key="1">
    <citation type="submission" date="2018-07" db="EMBL/GenBank/DDBJ databases">
        <title>Crenobacter cavernae sp. nov., isolated from a karst cave.</title>
        <authorList>
            <person name="Zhu H."/>
        </authorList>
    </citation>
    <scope>NUCLEOTIDE SEQUENCE [LARGE SCALE GENOMIC DNA]</scope>
    <source>
        <strain evidence="7 8">K1W11S-77</strain>
    </source>
</reference>
<dbReference type="RefSeq" id="WP_115432425.1">
    <property type="nucleotide sequence ID" value="NZ_CP031337.1"/>
</dbReference>
<evidence type="ECO:0000256" key="2">
    <source>
        <dbReference type="ARBA" id="ARBA00007330"/>
    </source>
</evidence>
<dbReference type="Pfam" id="PF01266">
    <property type="entry name" value="DAO"/>
    <property type="match status" value="1"/>
</dbReference>
<dbReference type="KEGG" id="ccah:DWG20_03050"/>
<dbReference type="Proteomes" id="UP000254537">
    <property type="component" value="Chromosome"/>
</dbReference>
<protein>
    <submittedName>
        <fullName evidence="7">FAD-dependent oxidoreductase</fullName>
    </submittedName>
</protein>
<comment type="similarity">
    <text evidence="2">Belongs to the FAD-dependent glycerol-3-phosphate dehydrogenase family.</text>
</comment>
<dbReference type="EMBL" id="CP031337">
    <property type="protein sequence ID" value="AXK38485.1"/>
    <property type="molecule type" value="Genomic_DNA"/>
</dbReference>
<evidence type="ECO:0000256" key="3">
    <source>
        <dbReference type="ARBA" id="ARBA00022630"/>
    </source>
</evidence>
<evidence type="ECO:0000256" key="5">
    <source>
        <dbReference type="ARBA" id="ARBA00023002"/>
    </source>
</evidence>
<gene>
    <name evidence="7" type="ORF">DWG20_03050</name>
</gene>